<keyword evidence="3 6" id="KW-1133">Transmembrane helix</keyword>
<keyword evidence="9" id="KW-1185">Reference proteome</keyword>
<dbReference type="Pfam" id="PF06305">
    <property type="entry name" value="LapA_dom"/>
    <property type="match status" value="1"/>
</dbReference>
<reference evidence="8" key="2">
    <citation type="submission" date="2022-05" db="EMBL/GenBank/DDBJ databases">
        <authorList>
            <person name="Kim J.-S."/>
            <person name="Lee K."/>
            <person name="Suh M."/>
            <person name="Eom M."/>
            <person name="Kim J.-S."/>
            <person name="Kim D.-S."/>
            <person name="Ko S.-H."/>
            <person name="Shin Y."/>
            <person name="Lee J.-S."/>
        </authorList>
    </citation>
    <scope>NUCLEOTIDE SEQUENCE</scope>
    <source>
        <strain evidence="8">N237</strain>
    </source>
</reference>
<evidence type="ECO:0000313" key="8">
    <source>
        <dbReference type="EMBL" id="UQX89092.1"/>
    </source>
</evidence>
<feature type="region of interest" description="Disordered" evidence="5">
    <location>
        <begin position="1"/>
        <end position="58"/>
    </location>
</feature>
<keyword evidence="4 6" id="KW-0472">Membrane</keyword>
<name>A0ABY4R0U7_9ACTN</name>
<proteinExistence type="predicted"/>
<evidence type="ECO:0000256" key="2">
    <source>
        <dbReference type="ARBA" id="ARBA00022692"/>
    </source>
</evidence>
<reference evidence="8" key="1">
    <citation type="journal article" date="2018" name="Int. J. Syst. Evol. Microbiol.">
        <title>Jatrophihabitans telluris sp. nov., isolated from sediment soil of lava forest wetlands and the emended description of the genus Jatrophihabitans.</title>
        <authorList>
            <person name="Lee K.C."/>
            <person name="Suh M.K."/>
            <person name="Eom M.K."/>
            <person name="Kim K.K."/>
            <person name="Kim J.S."/>
            <person name="Kim D.S."/>
            <person name="Ko S.H."/>
            <person name="Shin Y.K."/>
            <person name="Lee J.S."/>
        </authorList>
    </citation>
    <scope>NUCLEOTIDE SEQUENCE</scope>
    <source>
        <strain evidence="8">N237</strain>
    </source>
</reference>
<dbReference type="RefSeq" id="WP_249772988.1">
    <property type="nucleotide sequence ID" value="NZ_CP097332.1"/>
</dbReference>
<feature type="transmembrane region" description="Helical" evidence="6">
    <location>
        <begin position="68"/>
        <end position="87"/>
    </location>
</feature>
<feature type="domain" description="Lipopolysaccharide assembly protein A" evidence="7">
    <location>
        <begin position="89"/>
        <end position="139"/>
    </location>
</feature>
<accession>A0ABY4R0U7</accession>
<evidence type="ECO:0000313" key="9">
    <source>
        <dbReference type="Proteomes" id="UP001056336"/>
    </source>
</evidence>
<organism evidence="8 9">
    <name type="scientific">Jatrophihabitans telluris</name>
    <dbReference type="NCBI Taxonomy" id="2038343"/>
    <lineage>
        <taxon>Bacteria</taxon>
        <taxon>Bacillati</taxon>
        <taxon>Actinomycetota</taxon>
        <taxon>Actinomycetes</taxon>
        <taxon>Jatrophihabitantales</taxon>
        <taxon>Jatrophihabitantaceae</taxon>
        <taxon>Jatrophihabitans</taxon>
    </lineage>
</organism>
<evidence type="ECO:0000256" key="6">
    <source>
        <dbReference type="SAM" id="Phobius"/>
    </source>
</evidence>
<protein>
    <submittedName>
        <fullName evidence="8">LapA family protein</fullName>
    </submittedName>
</protein>
<keyword evidence="2 6" id="KW-0812">Transmembrane</keyword>
<feature type="transmembrane region" description="Helical" evidence="6">
    <location>
        <begin position="107"/>
        <end position="131"/>
    </location>
</feature>
<evidence type="ECO:0000256" key="3">
    <source>
        <dbReference type="ARBA" id="ARBA00022989"/>
    </source>
</evidence>
<dbReference type="EMBL" id="CP097332">
    <property type="protein sequence ID" value="UQX89092.1"/>
    <property type="molecule type" value="Genomic_DNA"/>
</dbReference>
<evidence type="ECO:0000256" key="4">
    <source>
        <dbReference type="ARBA" id="ARBA00023136"/>
    </source>
</evidence>
<evidence type="ECO:0000256" key="5">
    <source>
        <dbReference type="SAM" id="MobiDB-lite"/>
    </source>
</evidence>
<evidence type="ECO:0000259" key="7">
    <source>
        <dbReference type="Pfam" id="PF06305"/>
    </source>
</evidence>
<gene>
    <name evidence="8" type="ORF">M6D93_03590</name>
</gene>
<sequence>MTQSDLPDRSAGTYEPAGTYDPAGAYEPSMPPAPVEGTEPQDPEAFRPARPAPGFNDKGHVKRTRISGVWIGLIGTALFLILLLIFIAQNSRSVPVHFLGWQGHFSLALAIIASAVIGILLVAIPGSIRIVQLRRALRKNVPDGRVSG</sequence>
<dbReference type="Proteomes" id="UP001056336">
    <property type="component" value="Chromosome"/>
</dbReference>
<evidence type="ECO:0000256" key="1">
    <source>
        <dbReference type="ARBA" id="ARBA00022475"/>
    </source>
</evidence>
<dbReference type="InterPro" id="IPR010445">
    <property type="entry name" value="LapA_dom"/>
</dbReference>
<keyword evidence="1" id="KW-1003">Cell membrane</keyword>